<dbReference type="InterPro" id="IPR003593">
    <property type="entry name" value="AAA+_ATPase"/>
</dbReference>
<keyword evidence="6" id="KW-0175">Coiled coil</keyword>
<feature type="domain" description="ABC transporter" evidence="8">
    <location>
        <begin position="313"/>
        <end position="528"/>
    </location>
</feature>
<keyword evidence="2" id="KW-0547">Nucleotide-binding</keyword>
<protein>
    <recommendedName>
        <fullName evidence="5">Probable ATP-binding protein YheS</fullName>
    </recommendedName>
</protein>
<dbReference type="RefSeq" id="WP_109680373.1">
    <property type="nucleotide sequence ID" value="NZ_CP086615.1"/>
</dbReference>
<accession>A0A2U2MW04</accession>
<dbReference type="AlphaFoldDB" id="A0A2U2MW04"/>
<keyword evidence="1" id="KW-0677">Repeat</keyword>
<dbReference type="GO" id="GO:0016887">
    <property type="term" value="F:ATP hydrolysis activity"/>
    <property type="evidence" value="ECO:0007669"/>
    <property type="project" value="InterPro"/>
</dbReference>
<dbReference type="EMBL" id="QFFI01000060">
    <property type="protein sequence ID" value="PWG60966.1"/>
    <property type="molecule type" value="Genomic_DNA"/>
</dbReference>
<comment type="caution">
    <text evidence="9">The sequence shown here is derived from an EMBL/GenBank/DDBJ whole genome shotgun (WGS) entry which is preliminary data.</text>
</comment>
<sequence length="634" mass="70053">MIRFENLALRRGPDVLLEGADVTLHAGQKVGLVGANGTGKSSLFALLQGELGADAGAVHVPGHWTISHMAQETPALARPALEFVLDGDSELRAAEAEVAAAHEGGDGERIAHAHARLEAAGGYDAEARAGELLHGLGFAPETHQRPVAEFSGGWRVRLNLARALMCPSDLLLLDEPTNHLDLEAVLWLEQWLRNYGGTLLLIAHDRDFLDAVVDGILHIEHRRLTFYRGGYTAFERQRAERLAQQQALFERQQREIAHMERFIERFRAKATKARAAQSRIKALERMETVAPAHVDSPFRFEFPPAPPAGNPLLALENVSLGYGGKPLLEGLRHTLAPGDRIGLLGPNGAGKSTLVRALAGELEPLRGEIQRARNLAVGYFAQHQLEQLDPAASPALHLSRLSPRAEPQRLRDFLGGFGFHGEQALAPVAPLSGGEKARLVLALLVWQAPNLLLLDEPTNHLDLEMRHALNVALQGFEGAVVVVSHDRYLLQTTVADYWLVADGRVRAFDGDLEDYRRWLGRQRREGAAAPAARAAPRPRATGRRDDRRAEAQRRQALQPLRRRVEDAVRALERTHGELAEMEKALADPALYAPERKGELNDLLRRQGRLEQRRDELEQEWMAAEEALEQARVDG</sequence>
<dbReference type="InterPro" id="IPR027417">
    <property type="entry name" value="P-loop_NTPase"/>
</dbReference>
<feature type="coiled-coil region" evidence="6">
    <location>
        <begin position="564"/>
        <end position="633"/>
    </location>
</feature>
<dbReference type="PROSITE" id="PS50893">
    <property type="entry name" value="ABC_TRANSPORTER_2"/>
    <property type="match status" value="2"/>
</dbReference>
<organism evidence="9 10">
    <name type="scientific">Sediminicurvatus halobius</name>
    <dbReference type="NCBI Taxonomy" id="2182432"/>
    <lineage>
        <taxon>Bacteria</taxon>
        <taxon>Pseudomonadati</taxon>
        <taxon>Pseudomonadota</taxon>
        <taxon>Gammaproteobacteria</taxon>
        <taxon>Chromatiales</taxon>
        <taxon>Ectothiorhodospiraceae</taxon>
        <taxon>Sediminicurvatus</taxon>
    </lineage>
</organism>
<dbReference type="Gene3D" id="3.40.50.300">
    <property type="entry name" value="P-loop containing nucleotide triphosphate hydrolases"/>
    <property type="match status" value="2"/>
</dbReference>
<dbReference type="Proteomes" id="UP000245474">
    <property type="component" value="Unassembled WGS sequence"/>
</dbReference>
<keyword evidence="10" id="KW-1185">Reference proteome</keyword>
<proteinExistence type="inferred from homology"/>
<dbReference type="FunFam" id="3.40.50.300:FF:002053">
    <property type="entry name" value="ABC transporter ATP-binding protein"/>
    <property type="match status" value="1"/>
</dbReference>
<evidence type="ECO:0000256" key="7">
    <source>
        <dbReference type="SAM" id="MobiDB-lite"/>
    </source>
</evidence>
<name>A0A2U2MW04_9GAMM</name>
<evidence type="ECO:0000256" key="6">
    <source>
        <dbReference type="SAM" id="Coils"/>
    </source>
</evidence>
<evidence type="ECO:0000313" key="9">
    <source>
        <dbReference type="EMBL" id="PWG60966.1"/>
    </source>
</evidence>
<feature type="compositionally biased region" description="Low complexity" evidence="7">
    <location>
        <begin position="527"/>
        <end position="539"/>
    </location>
</feature>
<dbReference type="PANTHER" id="PTHR19211:SF14">
    <property type="entry name" value="ATP-BINDING CASSETTE SUB-FAMILY F MEMBER 1"/>
    <property type="match status" value="1"/>
</dbReference>
<keyword evidence="3 9" id="KW-0067">ATP-binding</keyword>
<dbReference type="InterPro" id="IPR050611">
    <property type="entry name" value="ABCF"/>
</dbReference>
<dbReference type="InterPro" id="IPR017871">
    <property type="entry name" value="ABC_transporter-like_CS"/>
</dbReference>
<feature type="domain" description="ABC transporter" evidence="8">
    <location>
        <begin position="2"/>
        <end position="246"/>
    </location>
</feature>
<feature type="region of interest" description="Disordered" evidence="7">
    <location>
        <begin position="526"/>
        <end position="556"/>
    </location>
</feature>
<evidence type="ECO:0000256" key="2">
    <source>
        <dbReference type="ARBA" id="ARBA00022741"/>
    </source>
</evidence>
<evidence type="ECO:0000313" key="10">
    <source>
        <dbReference type="Proteomes" id="UP000245474"/>
    </source>
</evidence>
<dbReference type="Pfam" id="PF12848">
    <property type="entry name" value="ABC_tran_Xtn"/>
    <property type="match status" value="1"/>
</dbReference>
<dbReference type="FunFam" id="3.40.50.300:FF:000011">
    <property type="entry name" value="Putative ABC transporter ATP-binding component"/>
    <property type="match status" value="1"/>
</dbReference>
<comment type="similarity">
    <text evidence="4">Belongs to the ABC transporter superfamily. ABCF family. YheS subfamily.</text>
</comment>
<feature type="compositionally biased region" description="Basic and acidic residues" evidence="7">
    <location>
        <begin position="542"/>
        <end position="553"/>
    </location>
</feature>
<dbReference type="SUPFAM" id="SSF52540">
    <property type="entry name" value="P-loop containing nucleoside triphosphate hydrolases"/>
    <property type="match status" value="2"/>
</dbReference>
<dbReference type="InterPro" id="IPR003439">
    <property type="entry name" value="ABC_transporter-like_ATP-bd"/>
</dbReference>
<evidence type="ECO:0000256" key="4">
    <source>
        <dbReference type="ARBA" id="ARBA00061571"/>
    </source>
</evidence>
<gene>
    <name evidence="9" type="ORF">DEM34_18875</name>
</gene>
<dbReference type="PROSITE" id="PS00211">
    <property type="entry name" value="ABC_TRANSPORTER_1"/>
    <property type="match status" value="2"/>
</dbReference>
<reference evidence="9 10" key="1">
    <citation type="submission" date="2018-05" db="EMBL/GenBank/DDBJ databases">
        <title>Spiribacter halobius sp. nov., a moderately halophilic bacterium isolated from marine solar saltern.</title>
        <authorList>
            <person name="Zheng W.-S."/>
            <person name="Lu D.-C."/>
            <person name="Du Z.-J."/>
        </authorList>
    </citation>
    <scope>NUCLEOTIDE SEQUENCE [LARGE SCALE GENOMIC DNA]</scope>
    <source>
        <strain evidence="9 10">E85</strain>
    </source>
</reference>
<evidence type="ECO:0000256" key="3">
    <source>
        <dbReference type="ARBA" id="ARBA00022840"/>
    </source>
</evidence>
<evidence type="ECO:0000256" key="5">
    <source>
        <dbReference type="ARBA" id="ARBA00069073"/>
    </source>
</evidence>
<dbReference type="GO" id="GO:0005524">
    <property type="term" value="F:ATP binding"/>
    <property type="evidence" value="ECO:0007669"/>
    <property type="project" value="UniProtKB-KW"/>
</dbReference>
<dbReference type="OrthoDB" id="9808609at2"/>
<dbReference type="PANTHER" id="PTHR19211">
    <property type="entry name" value="ATP-BINDING TRANSPORT PROTEIN-RELATED"/>
    <property type="match status" value="1"/>
</dbReference>
<evidence type="ECO:0000256" key="1">
    <source>
        <dbReference type="ARBA" id="ARBA00022737"/>
    </source>
</evidence>
<dbReference type="SMART" id="SM00382">
    <property type="entry name" value="AAA"/>
    <property type="match status" value="2"/>
</dbReference>
<dbReference type="InterPro" id="IPR032781">
    <property type="entry name" value="ABC_tran_Xtn"/>
</dbReference>
<dbReference type="Pfam" id="PF00005">
    <property type="entry name" value="ABC_tran"/>
    <property type="match status" value="2"/>
</dbReference>
<dbReference type="CDD" id="cd03221">
    <property type="entry name" value="ABCF_EF-3"/>
    <property type="match status" value="2"/>
</dbReference>
<evidence type="ECO:0000259" key="8">
    <source>
        <dbReference type="PROSITE" id="PS50893"/>
    </source>
</evidence>